<evidence type="ECO:0000313" key="3">
    <source>
        <dbReference type="Proteomes" id="UP000807353"/>
    </source>
</evidence>
<sequence length="683" mass="74641">MNSDSSASTTPMVLTPDSTGSLSPDSSGSSLAAKKSRRQTAFYPNMNSTNKPQKPFSRSAAKRESVMMLGSIEHLQHYFTKTGIAAKKNPLAKPHHGLVPAIGGPTHIRTSPSISSSFVLPPSPAIPVSAQPAFPPYVKTYETDPESLLPGVVEDLAAVSDAWLLSQGGERKTDAPIDVLAVLKITTRAIRSIRNYLLSLPDESAGTIRAHFRPKILGPGKPQHHSSTPASSSSQPDPLTLIRRSALEVLTVLRELEEASRLPLSDDAYDAQSDNAGGSHSTAPSPNNATEELPPDTETGIDPDSSVTFSLVQVQGRYESVPVWEDEDDGSFPVGGLDEEEKEKREHWDERLVLGSGWLYRQDVTLDELTKERTIVGAYVDVVDEVLFEGKKTEGAERGWERERRKVVEKEDRGLSRAKGRRVSAMESSGRGSPMLAVSDGGRRRVSTGMLDMMSGVSLTEEPEDMEDIHEDDEAEESVDDEELPAWAQRTTFVNDDLGRAHAILSTFLPSNLLAELESPSSRTAFLSSLSSGQLLCVAYNSCVRKSKQPWGYVSKDGIHDIIALEKAEREEGGDGKPEGAKKGWTFRRTDNLRLWAGALKIRYTLPLHVPTQSLVQTSGPGSSLTPLGSPVRAQRFASTSTEPPIIFDGKIVARKDEGWEDMLESVLSRWVNKVVDERRSVR</sequence>
<dbReference type="PANTHER" id="PTHR38702:SF1">
    <property type="entry name" value="CALPONIN-HOMOLOGY (CH) DOMAIN-CONTAINING PROTEIN"/>
    <property type="match status" value="1"/>
</dbReference>
<dbReference type="EMBL" id="MU150236">
    <property type="protein sequence ID" value="KAF9467620.1"/>
    <property type="molecule type" value="Genomic_DNA"/>
</dbReference>
<accession>A0A9P6CMT1</accession>
<dbReference type="AlphaFoldDB" id="A0A9P6CMT1"/>
<feature type="region of interest" description="Disordered" evidence="1">
    <location>
        <begin position="214"/>
        <end position="238"/>
    </location>
</feature>
<protein>
    <submittedName>
        <fullName evidence="2">Uncharacterized protein</fullName>
    </submittedName>
</protein>
<feature type="region of interest" description="Disordered" evidence="1">
    <location>
        <begin position="264"/>
        <end position="304"/>
    </location>
</feature>
<feature type="compositionally biased region" description="Polar residues" evidence="1">
    <location>
        <begin position="1"/>
        <end position="12"/>
    </location>
</feature>
<feature type="compositionally biased region" description="Low complexity" evidence="1">
    <location>
        <begin position="15"/>
        <end position="33"/>
    </location>
</feature>
<reference evidence="2" key="1">
    <citation type="submission" date="2020-11" db="EMBL/GenBank/DDBJ databases">
        <authorList>
            <consortium name="DOE Joint Genome Institute"/>
            <person name="Ahrendt S."/>
            <person name="Riley R."/>
            <person name="Andreopoulos W."/>
            <person name="Labutti K."/>
            <person name="Pangilinan J."/>
            <person name="Ruiz-Duenas F.J."/>
            <person name="Barrasa J.M."/>
            <person name="Sanchez-Garcia M."/>
            <person name="Camarero S."/>
            <person name="Miyauchi S."/>
            <person name="Serrano A."/>
            <person name="Linde D."/>
            <person name="Babiker R."/>
            <person name="Drula E."/>
            <person name="Ayuso-Fernandez I."/>
            <person name="Pacheco R."/>
            <person name="Padilla G."/>
            <person name="Ferreira P."/>
            <person name="Barriuso J."/>
            <person name="Kellner H."/>
            <person name="Castanera R."/>
            <person name="Alfaro M."/>
            <person name="Ramirez L."/>
            <person name="Pisabarro A.G."/>
            <person name="Kuo A."/>
            <person name="Tritt A."/>
            <person name="Lipzen A."/>
            <person name="He G."/>
            <person name="Yan M."/>
            <person name="Ng V."/>
            <person name="Cullen D."/>
            <person name="Martin F."/>
            <person name="Rosso M.-N."/>
            <person name="Henrissat B."/>
            <person name="Hibbett D."/>
            <person name="Martinez A.T."/>
            <person name="Grigoriev I.V."/>
        </authorList>
    </citation>
    <scope>NUCLEOTIDE SEQUENCE</scope>
    <source>
        <strain evidence="2">CBS 247.69</strain>
    </source>
</reference>
<gene>
    <name evidence="2" type="ORF">BDZ94DRAFT_1248563</name>
</gene>
<evidence type="ECO:0000256" key="1">
    <source>
        <dbReference type="SAM" id="MobiDB-lite"/>
    </source>
</evidence>
<proteinExistence type="predicted"/>
<evidence type="ECO:0000313" key="2">
    <source>
        <dbReference type="EMBL" id="KAF9467620.1"/>
    </source>
</evidence>
<feature type="compositionally biased region" description="Polar residues" evidence="1">
    <location>
        <begin position="272"/>
        <end position="290"/>
    </location>
</feature>
<feature type="compositionally biased region" description="Low complexity" evidence="1">
    <location>
        <begin position="225"/>
        <end position="238"/>
    </location>
</feature>
<feature type="region of interest" description="Disordered" evidence="1">
    <location>
        <begin position="1"/>
        <end position="62"/>
    </location>
</feature>
<keyword evidence="3" id="KW-1185">Reference proteome</keyword>
<dbReference type="PANTHER" id="PTHR38702">
    <property type="entry name" value="CALPONIN-HOMOLOGY (CH) DOMAIN-CONTAINING PROTEIN"/>
    <property type="match status" value="1"/>
</dbReference>
<dbReference type="Proteomes" id="UP000807353">
    <property type="component" value="Unassembled WGS sequence"/>
</dbReference>
<name>A0A9P6CMT1_9AGAR</name>
<organism evidence="2 3">
    <name type="scientific">Collybia nuda</name>
    <dbReference type="NCBI Taxonomy" id="64659"/>
    <lineage>
        <taxon>Eukaryota</taxon>
        <taxon>Fungi</taxon>
        <taxon>Dikarya</taxon>
        <taxon>Basidiomycota</taxon>
        <taxon>Agaricomycotina</taxon>
        <taxon>Agaricomycetes</taxon>
        <taxon>Agaricomycetidae</taxon>
        <taxon>Agaricales</taxon>
        <taxon>Tricholomatineae</taxon>
        <taxon>Clitocybaceae</taxon>
        <taxon>Collybia</taxon>
    </lineage>
</organism>
<feature type="region of interest" description="Disordered" evidence="1">
    <location>
        <begin position="411"/>
        <end position="441"/>
    </location>
</feature>
<dbReference type="OrthoDB" id="2534759at2759"/>
<comment type="caution">
    <text evidence="2">The sequence shown here is derived from an EMBL/GenBank/DDBJ whole genome shotgun (WGS) entry which is preliminary data.</text>
</comment>